<organism evidence="2 3">
    <name type="scientific">Penicillium nalgiovense</name>
    <dbReference type="NCBI Taxonomy" id="60175"/>
    <lineage>
        <taxon>Eukaryota</taxon>
        <taxon>Fungi</taxon>
        <taxon>Dikarya</taxon>
        <taxon>Ascomycota</taxon>
        <taxon>Pezizomycotina</taxon>
        <taxon>Eurotiomycetes</taxon>
        <taxon>Eurotiomycetidae</taxon>
        <taxon>Eurotiales</taxon>
        <taxon>Aspergillaceae</taxon>
        <taxon>Penicillium</taxon>
    </lineage>
</organism>
<evidence type="ECO:0000259" key="1">
    <source>
        <dbReference type="Pfam" id="PF24864"/>
    </source>
</evidence>
<dbReference type="AlphaFoldDB" id="A0A9W4ISZ5"/>
<gene>
    <name evidence="2" type="ORF">PNAL_LOCUS10782</name>
</gene>
<dbReference type="InterPro" id="IPR056632">
    <property type="entry name" value="DUF7730"/>
</dbReference>
<dbReference type="Proteomes" id="UP001153461">
    <property type="component" value="Unassembled WGS sequence"/>
</dbReference>
<dbReference type="Pfam" id="PF24864">
    <property type="entry name" value="DUF7730"/>
    <property type="match status" value="1"/>
</dbReference>
<reference evidence="2" key="1">
    <citation type="submission" date="2021-07" db="EMBL/GenBank/DDBJ databases">
        <authorList>
            <person name="Branca A.L. A."/>
        </authorList>
    </citation>
    <scope>NUCLEOTIDE SEQUENCE</scope>
</reference>
<name>A0A9W4ISZ5_PENNA</name>
<evidence type="ECO:0000313" key="2">
    <source>
        <dbReference type="EMBL" id="CAG8338637.1"/>
    </source>
</evidence>
<sequence length="180" mass="21374">MYRHRWWKRTQYFDKISDSVILETRRVDFVPLLQSCQRVYSEIMDIIFQKNTFLFDDTDAIIDFSHTLLPQRLGMIRTLQLSFLCFNPSWDRCCQILATKLPGLKTLTIRLYPYDLDYWLMPLYQIQQPTVFRVLLTKSSRPGPQLEESIGRFVDAPFRIELVEGRGFSKEHCYTVTTAT</sequence>
<dbReference type="EMBL" id="CAJVNV010000646">
    <property type="protein sequence ID" value="CAG8338637.1"/>
    <property type="molecule type" value="Genomic_DNA"/>
</dbReference>
<dbReference type="PANTHER" id="PTHR38790">
    <property type="entry name" value="2EXR DOMAIN-CONTAINING PROTEIN-RELATED"/>
    <property type="match status" value="1"/>
</dbReference>
<protein>
    <recommendedName>
        <fullName evidence="1">DUF7730 domain-containing protein</fullName>
    </recommendedName>
</protein>
<comment type="caution">
    <text evidence="2">The sequence shown here is derived from an EMBL/GenBank/DDBJ whole genome shotgun (WGS) entry which is preliminary data.</text>
</comment>
<proteinExistence type="predicted"/>
<evidence type="ECO:0000313" key="3">
    <source>
        <dbReference type="Proteomes" id="UP001153461"/>
    </source>
</evidence>
<accession>A0A9W4ISZ5</accession>
<feature type="domain" description="DUF7730" evidence="1">
    <location>
        <begin position="27"/>
        <end position="113"/>
    </location>
</feature>